<feature type="compositionally biased region" description="Basic residues" evidence="1">
    <location>
        <begin position="37"/>
        <end position="55"/>
    </location>
</feature>
<proteinExistence type="predicted"/>
<dbReference type="AlphaFoldDB" id="A0A6A6RC21"/>
<feature type="compositionally biased region" description="Basic residues" evidence="1">
    <location>
        <begin position="8"/>
        <end position="19"/>
    </location>
</feature>
<accession>A0A6A6RC21</accession>
<feature type="region of interest" description="Disordered" evidence="1">
    <location>
        <begin position="153"/>
        <end position="261"/>
    </location>
</feature>
<organism evidence="2 3">
    <name type="scientific">Lophium mytilinum</name>
    <dbReference type="NCBI Taxonomy" id="390894"/>
    <lineage>
        <taxon>Eukaryota</taxon>
        <taxon>Fungi</taxon>
        <taxon>Dikarya</taxon>
        <taxon>Ascomycota</taxon>
        <taxon>Pezizomycotina</taxon>
        <taxon>Dothideomycetes</taxon>
        <taxon>Pleosporomycetidae</taxon>
        <taxon>Mytilinidiales</taxon>
        <taxon>Mytilinidiaceae</taxon>
        <taxon>Lophium</taxon>
    </lineage>
</organism>
<reference evidence="2" key="1">
    <citation type="journal article" date="2020" name="Stud. Mycol.">
        <title>101 Dothideomycetes genomes: a test case for predicting lifestyles and emergence of pathogens.</title>
        <authorList>
            <person name="Haridas S."/>
            <person name="Albert R."/>
            <person name="Binder M."/>
            <person name="Bloem J."/>
            <person name="Labutti K."/>
            <person name="Salamov A."/>
            <person name="Andreopoulos B."/>
            <person name="Baker S."/>
            <person name="Barry K."/>
            <person name="Bills G."/>
            <person name="Bluhm B."/>
            <person name="Cannon C."/>
            <person name="Castanera R."/>
            <person name="Culley D."/>
            <person name="Daum C."/>
            <person name="Ezra D."/>
            <person name="Gonzalez J."/>
            <person name="Henrissat B."/>
            <person name="Kuo A."/>
            <person name="Liang C."/>
            <person name="Lipzen A."/>
            <person name="Lutzoni F."/>
            <person name="Magnuson J."/>
            <person name="Mondo S."/>
            <person name="Nolan M."/>
            <person name="Ohm R."/>
            <person name="Pangilinan J."/>
            <person name="Park H.-J."/>
            <person name="Ramirez L."/>
            <person name="Alfaro M."/>
            <person name="Sun H."/>
            <person name="Tritt A."/>
            <person name="Yoshinaga Y."/>
            <person name="Zwiers L.-H."/>
            <person name="Turgeon B."/>
            <person name="Goodwin S."/>
            <person name="Spatafora J."/>
            <person name="Crous P."/>
            <person name="Grigoriev I."/>
        </authorList>
    </citation>
    <scope>NUCLEOTIDE SEQUENCE</scope>
    <source>
        <strain evidence="2">CBS 269.34</strain>
    </source>
</reference>
<keyword evidence="3" id="KW-1185">Reference proteome</keyword>
<evidence type="ECO:0000313" key="3">
    <source>
        <dbReference type="Proteomes" id="UP000799750"/>
    </source>
</evidence>
<dbReference type="EMBL" id="MU004181">
    <property type="protein sequence ID" value="KAF2502014.1"/>
    <property type="molecule type" value="Genomic_DNA"/>
</dbReference>
<dbReference type="Proteomes" id="UP000799750">
    <property type="component" value="Unassembled WGS sequence"/>
</dbReference>
<sequence>MSLNPRARTAKKAKSHHPSIARTPIGGLGQGTSAATIRRKRRNQRRRYREKKHLRREAAEATSKAQELVEDTIADAMEGMEIAQARPCQATPRIEYPGMFGRLMAEAARARQHRDPENSETELHFDARIARGIAKLTAGAIIEARKFGFRAANGEDLENLTDEDEDEEEEEEEEEEEAEKEEVEEAVDEEEEEDKQLQGHESGDEETSGEDVDMDAEDDPDATLIDSLDGDTLMDVEEDKGATTPTTKLDSSTAEPKKPTELLDLPNELLAKIAEHAVGAGGRMVFFSNNNDHPTEPRECMSAEHSKGNSCISAFMALRLTNKHLRDIADKSVFLKTILVFEDLDMFNIVINDMCEATRAEIRAVYICSVEGDSKTLDEIMKTLPNLKRILFTPPHVDFTEANEVDQFEKDCRTYIEQIVLTMHQSFTHARRKHGKRNVEIKFEANCEGTWDNYEEKVRRAHLLGHISFEPLSAHDIEQAAWVLNEEFKQMIVAEERRDLEETVEINDLLIDMHNEKNADIRAFLAQPE</sequence>
<evidence type="ECO:0000256" key="1">
    <source>
        <dbReference type="SAM" id="MobiDB-lite"/>
    </source>
</evidence>
<name>A0A6A6RC21_9PEZI</name>
<evidence type="ECO:0000313" key="2">
    <source>
        <dbReference type="EMBL" id="KAF2502014.1"/>
    </source>
</evidence>
<feature type="compositionally biased region" description="Acidic residues" evidence="1">
    <location>
        <begin position="155"/>
        <end position="194"/>
    </location>
</feature>
<feature type="region of interest" description="Disordered" evidence="1">
    <location>
        <begin position="1"/>
        <end position="63"/>
    </location>
</feature>
<feature type="compositionally biased region" description="Acidic residues" evidence="1">
    <location>
        <begin position="228"/>
        <end position="238"/>
    </location>
</feature>
<feature type="compositionally biased region" description="Polar residues" evidence="1">
    <location>
        <begin position="243"/>
        <end position="254"/>
    </location>
</feature>
<dbReference type="OrthoDB" id="10509891at2759"/>
<gene>
    <name evidence="2" type="ORF">BU16DRAFT_554078</name>
</gene>
<feature type="compositionally biased region" description="Acidic residues" evidence="1">
    <location>
        <begin position="203"/>
        <end position="221"/>
    </location>
</feature>
<protein>
    <submittedName>
        <fullName evidence="2">Uncharacterized protein</fullName>
    </submittedName>
</protein>